<evidence type="ECO:0000313" key="1">
    <source>
        <dbReference type="EMBL" id="SET76653.1"/>
    </source>
</evidence>
<accession>A0A1I0GZE4</accession>
<gene>
    <name evidence="1" type="ORF">SAMN05216389_12617</name>
</gene>
<dbReference type="OrthoDB" id="1955334at2"/>
<dbReference type="EMBL" id="FOHE01000026">
    <property type="protein sequence ID" value="SET76653.1"/>
    <property type="molecule type" value="Genomic_DNA"/>
</dbReference>
<dbReference type="AlphaFoldDB" id="A0A1I0GZE4"/>
<dbReference type="STRING" id="930131.SAMN05216389_12617"/>
<reference evidence="1 2" key="1">
    <citation type="submission" date="2016-10" db="EMBL/GenBank/DDBJ databases">
        <authorList>
            <person name="de Groot N.N."/>
        </authorList>
    </citation>
    <scope>NUCLEOTIDE SEQUENCE [LARGE SCALE GENOMIC DNA]</scope>
    <source>
        <strain evidence="1 2">IBRC-M 10780</strain>
    </source>
</reference>
<keyword evidence="2" id="KW-1185">Reference proteome</keyword>
<proteinExistence type="predicted"/>
<sequence length="74" mass="8869">MSKKLPVAKHLSDAEYRLLLQVYADHNRSMGMEKRKNYTLSNIVKVKRNVKEKCLEVYYENGDWWHYAANGSWY</sequence>
<evidence type="ECO:0000313" key="2">
    <source>
        <dbReference type="Proteomes" id="UP000198618"/>
    </source>
</evidence>
<protein>
    <submittedName>
        <fullName evidence="1">Uncharacterized protein</fullName>
    </submittedName>
</protein>
<organism evidence="1 2">
    <name type="scientific">Oceanobacillus limi</name>
    <dbReference type="NCBI Taxonomy" id="930131"/>
    <lineage>
        <taxon>Bacteria</taxon>
        <taxon>Bacillati</taxon>
        <taxon>Bacillota</taxon>
        <taxon>Bacilli</taxon>
        <taxon>Bacillales</taxon>
        <taxon>Bacillaceae</taxon>
        <taxon>Oceanobacillus</taxon>
    </lineage>
</organism>
<dbReference type="RefSeq" id="WP_090872604.1">
    <property type="nucleotide sequence ID" value="NZ_FOHE01000026.1"/>
</dbReference>
<name>A0A1I0GZE4_9BACI</name>
<dbReference type="Proteomes" id="UP000198618">
    <property type="component" value="Unassembled WGS sequence"/>
</dbReference>